<dbReference type="Pfam" id="PF16732">
    <property type="entry name" value="ComP_DUS"/>
    <property type="match status" value="1"/>
</dbReference>
<proteinExistence type="predicted"/>
<dbReference type="GO" id="GO:0043683">
    <property type="term" value="P:type IV pilus assembly"/>
    <property type="evidence" value="ECO:0007669"/>
    <property type="project" value="InterPro"/>
</dbReference>
<dbReference type="AlphaFoldDB" id="A0A1H3BIX8"/>
<dbReference type="EMBL" id="FNNZ01000025">
    <property type="protein sequence ID" value="SDX41867.1"/>
    <property type="molecule type" value="Genomic_DNA"/>
</dbReference>
<dbReference type="InterPro" id="IPR031982">
    <property type="entry name" value="PilE-like"/>
</dbReference>
<keyword evidence="3" id="KW-1185">Reference proteome</keyword>
<dbReference type="InterPro" id="IPR012902">
    <property type="entry name" value="N_methyl_site"/>
</dbReference>
<dbReference type="NCBIfam" id="TIGR02532">
    <property type="entry name" value="IV_pilin_GFxxxE"/>
    <property type="match status" value="1"/>
</dbReference>
<gene>
    <name evidence="2" type="ORF">SAMN05421783_12516</name>
</gene>
<keyword evidence="1" id="KW-0812">Transmembrane</keyword>
<dbReference type="SUPFAM" id="SSF54523">
    <property type="entry name" value="Pili subunits"/>
    <property type="match status" value="1"/>
</dbReference>
<dbReference type="Proteomes" id="UP000198816">
    <property type="component" value="Unassembled WGS sequence"/>
</dbReference>
<reference evidence="3" key="1">
    <citation type="submission" date="2016-10" db="EMBL/GenBank/DDBJ databases">
        <authorList>
            <person name="Varghese N."/>
            <person name="Submissions S."/>
        </authorList>
    </citation>
    <scope>NUCLEOTIDE SEQUENCE [LARGE SCALE GENOMIC DNA]</scope>
    <source>
        <strain evidence="3">DSM 217</strain>
    </source>
</reference>
<name>A0A1H3BIX8_THIRO</name>
<evidence type="ECO:0000313" key="3">
    <source>
        <dbReference type="Proteomes" id="UP000198816"/>
    </source>
</evidence>
<evidence type="ECO:0000256" key="1">
    <source>
        <dbReference type="SAM" id="Phobius"/>
    </source>
</evidence>
<organism evidence="2 3">
    <name type="scientific">Thiocapsa roseopersicina</name>
    <dbReference type="NCBI Taxonomy" id="1058"/>
    <lineage>
        <taxon>Bacteria</taxon>
        <taxon>Pseudomonadati</taxon>
        <taxon>Pseudomonadota</taxon>
        <taxon>Gammaproteobacteria</taxon>
        <taxon>Chromatiales</taxon>
        <taxon>Chromatiaceae</taxon>
        <taxon>Thiocapsa</taxon>
    </lineage>
</organism>
<protein>
    <submittedName>
        <fullName evidence="2">Type IV pilus assembly protein PilE</fullName>
    </submittedName>
</protein>
<accession>A0A1H3BIX8</accession>
<dbReference type="STRING" id="1058.SAMN05421783_12516"/>
<feature type="transmembrane region" description="Helical" evidence="1">
    <location>
        <begin position="21"/>
        <end position="45"/>
    </location>
</feature>
<dbReference type="RefSeq" id="WP_093036575.1">
    <property type="nucleotide sequence ID" value="NZ_FNNZ01000025.1"/>
</dbReference>
<sequence length="147" mass="16100">MRDSAFPTPFRRKRCRAPWGFSLIELMMVVAVLAVLAVIAVPAYLEHLDRSRRVDAMNALFAISERLESCYGETRRFNSVGCTPGLPMDSTDGHYAITGSVTADTYSLVATPLGNQLSRDGERCATMGLDHLGRRSATGTLGDGCWR</sequence>
<keyword evidence="1" id="KW-1133">Transmembrane helix</keyword>
<dbReference type="Gene3D" id="3.30.700.10">
    <property type="entry name" value="Glycoprotein, Type 4 Pilin"/>
    <property type="match status" value="1"/>
</dbReference>
<dbReference type="OrthoDB" id="5296638at2"/>
<dbReference type="InterPro" id="IPR045584">
    <property type="entry name" value="Pilin-like"/>
</dbReference>
<keyword evidence="1" id="KW-0472">Membrane</keyword>
<evidence type="ECO:0000313" key="2">
    <source>
        <dbReference type="EMBL" id="SDX41867.1"/>
    </source>
</evidence>